<keyword evidence="6" id="KW-0067">ATP-binding</keyword>
<organism evidence="10 11">
    <name type="scientific">Litchfieldia luteola</name>
    <dbReference type="NCBI Taxonomy" id="682179"/>
    <lineage>
        <taxon>Bacteria</taxon>
        <taxon>Bacillati</taxon>
        <taxon>Bacillota</taxon>
        <taxon>Bacilli</taxon>
        <taxon>Bacillales</taxon>
        <taxon>Bacillaceae</taxon>
        <taxon>Litchfieldia</taxon>
    </lineage>
</organism>
<evidence type="ECO:0000256" key="3">
    <source>
        <dbReference type="ARBA" id="ARBA00022679"/>
    </source>
</evidence>
<evidence type="ECO:0000256" key="8">
    <source>
        <dbReference type="ARBA" id="ARBA00051245"/>
    </source>
</evidence>
<comment type="catalytic activity">
    <reaction evidence="8">
        <text>L-tyrosyl-[protein] + ATP = O-phospho-L-tyrosyl-[protein] + ADP + H(+)</text>
        <dbReference type="Rhea" id="RHEA:10596"/>
        <dbReference type="Rhea" id="RHEA-COMP:10136"/>
        <dbReference type="Rhea" id="RHEA-COMP:20101"/>
        <dbReference type="ChEBI" id="CHEBI:15378"/>
        <dbReference type="ChEBI" id="CHEBI:30616"/>
        <dbReference type="ChEBI" id="CHEBI:46858"/>
        <dbReference type="ChEBI" id="CHEBI:61978"/>
        <dbReference type="ChEBI" id="CHEBI:456216"/>
        <dbReference type="EC" id="2.7.10.2"/>
    </reaction>
</comment>
<keyword evidence="7" id="KW-0829">Tyrosine-protein kinase</keyword>
<keyword evidence="3" id="KW-0808">Transferase</keyword>
<evidence type="ECO:0000256" key="1">
    <source>
        <dbReference type="ARBA" id="ARBA00007316"/>
    </source>
</evidence>
<evidence type="ECO:0000256" key="6">
    <source>
        <dbReference type="ARBA" id="ARBA00022840"/>
    </source>
</evidence>
<dbReference type="GO" id="GO:0016301">
    <property type="term" value="F:kinase activity"/>
    <property type="evidence" value="ECO:0007669"/>
    <property type="project" value="UniProtKB-KW"/>
</dbReference>
<protein>
    <recommendedName>
        <fullName evidence="2">non-specific protein-tyrosine kinase</fullName>
        <ecNumber evidence="2">2.7.10.2</ecNumber>
    </recommendedName>
</protein>
<comment type="similarity">
    <text evidence="1">Belongs to the CpsD/CapB family.</text>
</comment>
<sequence length="232" mass="25975">MKQLRVKKNRKEAQLIAHRYPKLPITEQYRQIRSSIIFSAIERDIRSLIITSPEPGDGKTTTAINLAIVLAQQDKKVLLIDADLRNPSIHHNFLESNNEGLVNVLAKTLALSDAIIHTQVPNLDILTSGPIPPNPSELLNSQEMNLIMKELKESYEYIVYDTPPVLAVTDPQILGNKCDGVVLVTRSGKTRINRANEAKELLEKAQSHLLGVVINGIESKKSPYFYSQYPNC</sequence>
<reference evidence="10 11" key="1">
    <citation type="submission" date="2020-10" db="EMBL/GenBank/DDBJ databases">
        <title>Bacillus sp. HD4P25, an endophyte from a halophyte.</title>
        <authorList>
            <person name="Sun J.-Q."/>
        </authorList>
    </citation>
    <scope>NUCLEOTIDE SEQUENCE [LARGE SCALE GENOMIC DNA]</scope>
    <source>
        <strain evidence="10 11">YIM 93174</strain>
    </source>
</reference>
<dbReference type="InterPro" id="IPR005702">
    <property type="entry name" value="Wzc-like_C"/>
</dbReference>
<evidence type="ECO:0000313" key="10">
    <source>
        <dbReference type="EMBL" id="MBE4907237.1"/>
    </source>
</evidence>
<dbReference type="CDD" id="cd05387">
    <property type="entry name" value="BY-kinase"/>
    <property type="match status" value="1"/>
</dbReference>
<dbReference type="PANTHER" id="PTHR32309:SF13">
    <property type="entry name" value="FERRIC ENTEROBACTIN TRANSPORT PROTEIN FEPE"/>
    <property type="match status" value="1"/>
</dbReference>
<dbReference type="Gene3D" id="3.40.50.300">
    <property type="entry name" value="P-loop containing nucleotide triphosphate hydrolases"/>
    <property type="match status" value="1"/>
</dbReference>
<comment type="caution">
    <text evidence="10">The sequence shown here is derived from an EMBL/GenBank/DDBJ whole genome shotgun (WGS) entry which is preliminary data.</text>
</comment>
<dbReference type="PANTHER" id="PTHR32309">
    <property type="entry name" value="TYROSINE-PROTEIN KINASE"/>
    <property type="match status" value="1"/>
</dbReference>
<dbReference type="InterPro" id="IPR050445">
    <property type="entry name" value="Bact_polysacc_biosynth/exp"/>
</dbReference>
<dbReference type="Proteomes" id="UP001516662">
    <property type="component" value="Unassembled WGS sequence"/>
</dbReference>
<dbReference type="InterPro" id="IPR027417">
    <property type="entry name" value="P-loop_NTPase"/>
</dbReference>
<keyword evidence="11" id="KW-1185">Reference proteome</keyword>
<dbReference type="EMBL" id="JADCLJ010000007">
    <property type="protein sequence ID" value="MBE4907237.1"/>
    <property type="molecule type" value="Genomic_DNA"/>
</dbReference>
<keyword evidence="4" id="KW-0547">Nucleotide-binding</keyword>
<feature type="domain" description="AAA" evidence="9">
    <location>
        <begin position="56"/>
        <end position="175"/>
    </location>
</feature>
<evidence type="ECO:0000256" key="2">
    <source>
        <dbReference type="ARBA" id="ARBA00011903"/>
    </source>
</evidence>
<gene>
    <name evidence="10" type="ORF">IMZ08_04080</name>
</gene>
<name>A0ABR9QFG2_9BACI</name>
<dbReference type="NCBIfam" id="TIGR01007">
    <property type="entry name" value="eps_fam"/>
    <property type="match status" value="1"/>
</dbReference>
<dbReference type="InterPro" id="IPR025669">
    <property type="entry name" value="AAA_dom"/>
</dbReference>
<evidence type="ECO:0000256" key="5">
    <source>
        <dbReference type="ARBA" id="ARBA00022777"/>
    </source>
</evidence>
<evidence type="ECO:0000256" key="4">
    <source>
        <dbReference type="ARBA" id="ARBA00022741"/>
    </source>
</evidence>
<evidence type="ECO:0000259" key="9">
    <source>
        <dbReference type="Pfam" id="PF13614"/>
    </source>
</evidence>
<proteinExistence type="inferred from homology"/>
<accession>A0ABR9QFG2</accession>
<evidence type="ECO:0000256" key="7">
    <source>
        <dbReference type="ARBA" id="ARBA00023137"/>
    </source>
</evidence>
<dbReference type="SUPFAM" id="SSF52540">
    <property type="entry name" value="P-loop containing nucleoside triphosphate hydrolases"/>
    <property type="match status" value="1"/>
</dbReference>
<dbReference type="Pfam" id="PF13614">
    <property type="entry name" value="AAA_31"/>
    <property type="match status" value="1"/>
</dbReference>
<keyword evidence="5 10" id="KW-0418">Kinase</keyword>
<dbReference type="EC" id="2.7.10.2" evidence="2"/>
<evidence type="ECO:0000313" key="11">
    <source>
        <dbReference type="Proteomes" id="UP001516662"/>
    </source>
</evidence>